<dbReference type="AlphaFoldDB" id="A0A6N8EFZ5"/>
<feature type="domain" description="YbgF trimerisation" evidence="6">
    <location>
        <begin position="31"/>
        <end position="95"/>
    </location>
</feature>
<reference evidence="7 8" key="1">
    <citation type="submission" date="2019-11" db="EMBL/GenBank/DDBJ databases">
        <title>Whole-genome sequence of the anaerobic purple sulfur bacterium Allochromatium palmeri DSM 15591.</title>
        <authorList>
            <person name="Kyndt J.A."/>
            <person name="Meyer T.E."/>
        </authorList>
    </citation>
    <scope>NUCLEOTIDE SEQUENCE [LARGE SCALE GENOMIC DNA]</scope>
    <source>
        <strain evidence="7 8">DSM 15591</strain>
    </source>
</reference>
<feature type="repeat" description="TPR" evidence="3">
    <location>
        <begin position="200"/>
        <end position="233"/>
    </location>
</feature>
<dbReference type="InterPro" id="IPR032519">
    <property type="entry name" value="YbgF_tri"/>
</dbReference>
<protein>
    <recommendedName>
        <fullName evidence="2">Cell division coordinator CpoB</fullName>
    </recommendedName>
</protein>
<comment type="function">
    <text evidence="2">Mediates coordination of peptidoglycan synthesis and outer membrane constriction during cell division.</text>
</comment>
<organism evidence="7 8">
    <name type="scientific">Allochromatium palmeri</name>
    <dbReference type="NCBI Taxonomy" id="231048"/>
    <lineage>
        <taxon>Bacteria</taxon>
        <taxon>Pseudomonadati</taxon>
        <taxon>Pseudomonadota</taxon>
        <taxon>Gammaproteobacteria</taxon>
        <taxon>Chromatiales</taxon>
        <taxon>Chromatiaceae</taxon>
        <taxon>Allochromatium</taxon>
    </lineage>
</organism>
<name>A0A6N8EFZ5_9GAMM</name>
<dbReference type="InterPro" id="IPR034706">
    <property type="entry name" value="CpoB"/>
</dbReference>
<dbReference type="InterPro" id="IPR011990">
    <property type="entry name" value="TPR-like_helical_dom_sf"/>
</dbReference>
<evidence type="ECO:0000259" key="6">
    <source>
        <dbReference type="Pfam" id="PF16331"/>
    </source>
</evidence>
<dbReference type="InterPro" id="IPR019734">
    <property type="entry name" value="TPR_rpt"/>
</dbReference>
<dbReference type="EMBL" id="WNKT01000019">
    <property type="protein sequence ID" value="MTW21467.1"/>
    <property type="molecule type" value="Genomic_DNA"/>
</dbReference>
<dbReference type="OrthoDB" id="9768142at2"/>
<dbReference type="Gene3D" id="1.20.5.110">
    <property type="match status" value="1"/>
</dbReference>
<evidence type="ECO:0000313" key="8">
    <source>
        <dbReference type="Proteomes" id="UP000434044"/>
    </source>
</evidence>
<dbReference type="PROSITE" id="PS50005">
    <property type="entry name" value="TPR"/>
    <property type="match status" value="1"/>
</dbReference>
<dbReference type="Pfam" id="PF13525">
    <property type="entry name" value="YfiO"/>
    <property type="match status" value="1"/>
</dbReference>
<comment type="subcellular location">
    <subcellularLocation>
        <location evidence="2">Periplasm</location>
    </subcellularLocation>
</comment>
<keyword evidence="2" id="KW-0132">Cell division</keyword>
<dbReference type="GO" id="GO:0030288">
    <property type="term" value="C:outer membrane-bounded periplasmic space"/>
    <property type="evidence" value="ECO:0007669"/>
    <property type="project" value="UniProtKB-UniRule"/>
</dbReference>
<keyword evidence="2" id="KW-0175">Coiled coil</keyword>
<keyword evidence="1 2" id="KW-0732">Signal</keyword>
<keyword evidence="2" id="KW-0131">Cell cycle</keyword>
<dbReference type="GO" id="GO:0043093">
    <property type="term" value="P:FtsZ-dependent cytokinesis"/>
    <property type="evidence" value="ECO:0007669"/>
    <property type="project" value="UniProtKB-UniRule"/>
</dbReference>
<comment type="caution">
    <text evidence="7">The sequence shown here is derived from an EMBL/GenBank/DDBJ whole genome shotgun (WGS) entry which is preliminary data.</text>
</comment>
<dbReference type="RefSeq" id="WP_155450054.1">
    <property type="nucleotide sequence ID" value="NZ_WNKT01000019.1"/>
</dbReference>
<evidence type="ECO:0000256" key="3">
    <source>
        <dbReference type="PROSITE-ProRule" id="PRU00339"/>
    </source>
</evidence>
<dbReference type="SUPFAM" id="SSF48452">
    <property type="entry name" value="TPR-like"/>
    <property type="match status" value="1"/>
</dbReference>
<dbReference type="GO" id="GO:0070206">
    <property type="term" value="P:protein trimerization"/>
    <property type="evidence" value="ECO:0007669"/>
    <property type="project" value="InterPro"/>
</dbReference>
<evidence type="ECO:0000259" key="5">
    <source>
        <dbReference type="Pfam" id="PF13525"/>
    </source>
</evidence>
<evidence type="ECO:0000256" key="2">
    <source>
        <dbReference type="HAMAP-Rule" id="MF_02066"/>
    </source>
</evidence>
<dbReference type="InterPro" id="IPR014162">
    <property type="entry name" value="CpoB_C"/>
</dbReference>
<feature type="domain" description="Outer membrane lipoprotein BamD-like" evidence="5">
    <location>
        <begin position="162"/>
        <end position="280"/>
    </location>
</feature>
<gene>
    <name evidence="7" type="primary">ybgF</name>
    <name evidence="2" type="synonym">cpoB</name>
    <name evidence="7" type="ORF">GJ668_10210</name>
</gene>
<evidence type="ECO:0000256" key="1">
    <source>
        <dbReference type="ARBA" id="ARBA00022729"/>
    </source>
</evidence>
<sequence>MPPFVRSLSLPVMLVLGGLIAPSLWAADPEIEGRIGRLERILENQSGSDLLLQMQRLQSEMQELRGMVEQQRFDIERLQRQQRDQFLDLDARLAGTGRSNQPGEGEAAGSTVQPGLVDASGTGLDAPPGATPAETPIAPPVPFSPGSAGIPALPAPETFGASERDLYSQAFEHLKERRYQEAKTAFNDLLRRYPQGEYADNARYWLGETYYVLREYPAALAEYDRLVQLSPASPKVPGALLKIGFIQYEQNAIEPARATLERVIRDYPNSTEARLARDRLERGVRELRP</sequence>
<keyword evidence="2" id="KW-0574">Periplasm</keyword>
<dbReference type="InterPro" id="IPR039565">
    <property type="entry name" value="BamD-like"/>
</dbReference>
<dbReference type="NCBIfam" id="TIGR02795">
    <property type="entry name" value="tol_pal_ybgF"/>
    <property type="match status" value="1"/>
</dbReference>
<feature type="region of interest" description="Disordered" evidence="4">
    <location>
        <begin position="94"/>
        <end position="149"/>
    </location>
</feature>
<dbReference type="Pfam" id="PF16331">
    <property type="entry name" value="TolA_bind_tri"/>
    <property type="match status" value="1"/>
</dbReference>
<feature type="coiled-coil region" evidence="2">
    <location>
        <begin position="54"/>
        <end position="81"/>
    </location>
</feature>
<evidence type="ECO:0000313" key="7">
    <source>
        <dbReference type="EMBL" id="MTW21467.1"/>
    </source>
</evidence>
<dbReference type="Proteomes" id="UP000434044">
    <property type="component" value="Unassembled WGS sequence"/>
</dbReference>
<proteinExistence type="inferred from homology"/>
<keyword evidence="8" id="KW-1185">Reference proteome</keyword>
<keyword evidence="3" id="KW-0802">TPR repeat</keyword>
<dbReference type="HAMAP" id="MF_02066">
    <property type="entry name" value="CpoB"/>
    <property type="match status" value="1"/>
</dbReference>
<accession>A0A6N8EFZ5</accession>
<dbReference type="Gene3D" id="1.25.40.10">
    <property type="entry name" value="Tetratricopeptide repeat domain"/>
    <property type="match status" value="1"/>
</dbReference>
<evidence type="ECO:0000256" key="4">
    <source>
        <dbReference type="SAM" id="MobiDB-lite"/>
    </source>
</evidence>
<comment type="similarity">
    <text evidence="2">Belongs to the CpoB family.</text>
</comment>